<dbReference type="EMBL" id="AUSU01003973">
    <property type="protein sequence ID" value="EPS65882.1"/>
    <property type="molecule type" value="Genomic_DNA"/>
</dbReference>
<dbReference type="InterPro" id="IPR047257">
    <property type="entry name" value="C2B_MCTP_PRT_plant"/>
</dbReference>
<evidence type="ECO:0000313" key="10">
    <source>
        <dbReference type="EMBL" id="EPS65882.1"/>
    </source>
</evidence>
<reference evidence="10 11" key="1">
    <citation type="journal article" date="2013" name="BMC Genomics">
        <title>The miniature genome of a carnivorous plant Genlisea aurea contains a low number of genes and short non-coding sequences.</title>
        <authorList>
            <person name="Leushkin E.V."/>
            <person name="Sutormin R.A."/>
            <person name="Nabieva E.R."/>
            <person name="Penin A.A."/>
            <person name="Kondrashov A.S."/>
            <person name="Logacheva M.D."/>
        </authorList>
    </citation>
    <scope>NUCLEOTIDE SEQUENCE [LARGE SCALE GENOMIC DNA]</scope>
</reference>
<keyword evidence="5" id="KW-0106">Calcium</keyword>
<protein>
    <recommendedName>
        <fullName evidence="9">C2 domain-containing protein</fullName>
    </recommendedName>
</protein>
<feature type="domain" description="C2" evidence="9">
    <location>
        <begin position="195"/>
        <end position="315"/>
    </location>
</feature>
<dbReference type="Proteomes" id="UP000015453">
    <property type="component" value="Unassembled WGS sequence"/>
</dbReference>
<evidence type="ECO:0000256" key="5">
    <source>
        <dbReference type="ARBA" id="ARBA00022837"/>
    </source>
</evidence>
<keyword evidence="6 8" id="KW-1133">Transmembrane helix</keyword>
<feature type="transmembrane region" description="Helical" evidence="8">
    <location>
        <begin position="737"/>
        <end position="755"/>
    </location>
</feature>
<dbReference type="FunFam" id="2.60.40.150:FF:000090">
    <property type="entry name" value="C2 domain-containing protein"/>
    <property type="match status" value="1"/>
</dbReference>
<dbReference type="Pfam" id="PF00168">
    <property type="entry name" value="C2"/>
    <property type="match status" value="4"/>
</dbReference>
<feature type="non-terminal residue" evidence="10">
    <location>
        <position position="1"/>
    </location>
</feature>
<dbReference type="PANTHER" id="PTHR31425:SF22">
    <property type="entry name" value="MULTIPLE C2 DOMAIN AND TRANSMEMBRANE REGION PROTEIN 6"/>
    <property type="match status" value="1"/>
</dbReference>
<organism evidence="10 11">
    <name type="scientific">Genlisea aurea</name>
    <dbReference type="NCBI Taxonomy" id="192259"/>
    <lineage>
        <taxon>Eukaryota</taxon>
        <taxon>Viridiplantae</taxon>
        <taxon>Streptophyta</taxon>
        <taxon>Embryophyta</taxon>
        <taxon>Tracheophyta</taxon>
        <taxon>Spermatophyta</taxon>
        <taxon>Magnoliopsida</taxon>
        <taxon>eudicotyledons</taxon>
        <taxon>Gunneridae</taxon>
        <taxon>Pentapetalae</taxon>
        <taxon>asterids</taxon>
        <taxon>lamiids</taxon>
        <taxon>Lamiales</taxon>
        <taxon>Lentibulariaceae</taxon>
        <taxon>Genlisea</taxon>
    </lineage>
</organism>
<keyword evidence="11" id="KW-1185">Reference proteome</keyword>
<evidence type="ECO:0000256" key="4">
    <source>
        <dbReference type="ARBA" id="ARBA00022737"/>
    </source>
</evidence>
<evidence type="ECO:0000256" key="8">
    <source>
        <dbReference type="SAM" id="Phobius"/>
    </source>
</evidence>
<gene>
    <name evidence="10" type="ORF">M569_08887</name>
</gene>
<dbReference type="PROSITE" id="PS50004">
    <property type="entry name" value="C2"/>
    <property type="match status" value="4"/>
</dbReference>
<keyword evidence="4" id="KW-0677">Repeat</keyword>
<dbReference type="InterPro" id="IPR047255">
    <property type="entry name" value="C2D_MCTP_PRT_plant"/>
</dbReference>
<keyword evidence="7 8" id="KW-0472">Membrane</keyword>
<evidence type="ECO:0000256" key="3">
    <source>
        <dbReference type="ARBA" id="ARBA00022692"/>
    </source>
</evidence>
<feature type="domain" description="C2" evidence="9">
    <location>
        <begin position="516"/>
        <end position="637"/>
    </location>
</feature>
<dbReference type="Gene3D" id="2.60.40.150">
    <property type="entry name" value="C2 domain"/>
    <property type="match status" value="4"/>
</dbReference>
<evidence type="ECO:0000259" key="9">
    <source>
        <dbReference type="PROSITE" id="PS50004"/>
    </source>
</evidence>
<dbReference type="CDD" id="cd08378">
    <property type="entry name" value="C2B_MCTP_PRT_plant"/>
    <property type="match status" value="1"/>
</dbReference>
<comment type="similarity">
    <text evidence="2">Belongs to the MCTP family.</text>
</comment>
<name>S8E0W4_9LAMI</name>
<dbReference type="GO" id="GO:0016020">
    <property type="term" value="C:membrane"/>
    <property type="evidence" value="ECO:0007669"/>
    <property type="project" value="UniProtKB-SubCell"/>
</dbReference>
<dbReference type="CDD" id="cd08379">
    <property type="entry name" value="C2D_MCTP_PRT_plant"/>
    <property type="match status" value="1"/>
</dbReference>
<comment type="subcellular location">
    <subcellularLocation>
        <location evidence="1">Membrane</location>
        <topology evidence="1">Multi-pass membrane protein</topology>
    </subcellularLocation>
</comment>
<evidence type="ECO:0000256" key="2">
    <source>
        <dbReference type="ARBA" id="ARBA00007923"/>
    </source>
</evidence>
<comment type="caution">
    <text evidence="10">The sequence shown here is derived from an EMBL/GenBank/DDBJ whole genome shotgun (WGS) entry which is preliminary data.</text>
</comment>
<feature type="domain" description="C2" evidence="9">
    <location>
        <begin position="1"/>
        <end position="112"/>
    </location>
</feature>
<dbReference type="CDD" id="cd04022">
    <property type="entry name" value="C2A_MCTP_PRT_plant"/>
    <property type="match status" value="1"/>
</dbReference>
<dbReference type="AlphaFoldDB" id="S8E0W4"/>
<evidence type="ECO:0000313" key="11">
    <source>
        <dbReference type="Proteomes" id="UP000015453"/>
    </source>
</evidence>
<dbReference type="InterPro" id="IPR013583">
    <property type="entry name" value="MCTP_C"/>
</dbReference>
<dbReference type="InterPro" id="IPR000008">
    <property type="entry name" value="C2_dom"/>
</dbReference>
<evidence type="ECO:0000256" key="1">
    <source>
        <dbReference type="ARBA" id="ARBA00004141"/>
    </source>
</evidence>
<dbReference type="Pfam" id="PF08372">
    <property type="entry name" value="PRT_C"/>
    <property type="match status" value="1"/>
</dbReference>
<evidence type="ECO:0000256" key="7">
    <source>
        <dbReference type="ARBA" id="ARBA00023136"/>
    </source>
</evidence>
<accession>S8E0W4</accession>
<dbReference type="OrthoDB" id="67700at2759"/>
<dbReference type="InterPro" id="IPR047259">
    <property type="entry name" value="QUIRKY-like"/>
</dbReference>
<dbReference type="SMART" id="SM00239">
    <property type="entry name" value="C2"/>
    <property type="match status" value="4"/>
</dbReference>
<feature type="transmembrane region" description="Helical" evidence="8">
    <location>
        <begin position="767"/>
        <end position="797"/>
    </location>
</feature>
<feature type="transmembrane region" description="Helical" evidence="8">
    <location>
        <begin position="881"/>
        <end position="911"/>
    </location>
</feature>
<dbReference type="InterPro" id="IPR035892">
    <property type="entry name" value="C2_domain_sf"/>
</dbReference>
<keyword evidence="3 8" id="KW-0812">Transmembrane</keyword>
<proteinExistence type="inferred from homology"/>
<feature type="domain" description="C2" evidence="9">
    <location>
        <begin position="354"/>
        <end position="474"/>
    </location>
</feature>
<dbReference type="SUPFAM" id="SSF49562">
    <property type="entry name" value="C2 domain (Calcium/lipid-binding domain, CaLB)"/>
    <property type="match status" value="4"/>
</dbReference>
<sequence>TMAKLVVEVVEANDLMPKDGNGSSNPFVEVEFGGQRQRTSTRHKSLNPRWNEKLVFGVRNPEELSSRTIEAFVYNDNRQGFHRNFLGKVRMSGMTAYVSQHDASLQRYPLEKRGIFSHVRGDIALKVYVLNGRNGDFRPSRQRKTTPSKKRTFYSLGSEVVSTVTETMSLPGEEKAAEEYGVVETRPPLAARLGFWGRDKTASTYDMVEQMNFLFVRVVKAEDLPAMDASGSLDPYVEVKVGNYKGVTPHFEKSRNPVWNRTFAFSKERLQSSVIEITVKDRDVSKDDFVGKVVFDVPDVPERVPPDSPLAPQWYKLLDKRGELLKRGDIMLAVWMGTQADEAFPDAWHSDALGVNQESVGTTRSKVYFSPRLYYLRVQVIRAQDLVPADPSQPADAVVRVELGGQGRCTGPSSVKGSNPVWDEELMYVAWEPFDEYVVVSVEDRDIVVGRVLIPVRNVPQRVETTKPTDALWYGLQKPSFVEEEGGEKKDKFASRVLLRLSIDSGYHVFDEPTQFSSDLRPSAGQLRKPSIGILEVGILGAKNLLPMKAKEGKVTDAYCVAKYGNKWVRTRTLLNDLNPLWNEQYTWEVYDPYTVITVGVFDNGRVDGGGGKDRKVGKVRIRISTLETDRVYTHAYSLLVMGPAGLKKNGELHLAVRFTCTAWPVMLSQYMKPLLPKMNYNMPISIKHVDLLRHLAMGVVAGKLARAEPPLAGEVVEYMMDVDYHMFSMRRSKANFFRVMGLVSGIHSVGIWLYGVSRWENPVTTVLIHVLFLVLVSWPELILPTFFLYLFAIGLWNYPARVRVPPHMDARLSQAEEADPDELDEEFDTFPTSGEMDLVRMRYDRLRSVAGRVQSVAADLATQEERAVALLSWRDPRATAIFVAFSIAAAVLLYVAPFRMVVLVAGLYLLRHPRLRRKLPPIPVNFFKRLPARSDVLL</sequence>
<evidence type="ECO:0000256" key="6">
    <source>
        <dbReference type="ARBA" id="ARBA00022989"/>
    </source>
</evidence>
<dbReference type="FunFam" id="2.60.40.150:FF:000128">
    <property type="entry name" value="C2 domain-containing protein"/>
    <property type="match status" value="1"/>
</dbReference>
<dbReference type="PANTHER" id="PTHR31425">
    <property type="entry name" value="PHOSPHORIBOSYLANTHRANILATE TRANSFERASE ISOFORM 1"/>
    <property type="match status" value="1"/>
</dbReference>